<evidence type="ECO:0000313" key="4">
    <source>
        <dbReference type="EMBL" id="TDR51298.1"/>
    </source>
</evidence>
<feature type="region of interest" description="Disordered" evidence="2">
    <location>
        <begin position="59"/>
        <end position="79"/>
    </location>
</feature>
<dbReference type="RefSeq" id="WP_133637192.1">
    <property type="nucleotide sequence ID" value="NZ_SNZJ01000018.1"/>
</dbReference>
<protein>
    <submittedName>
        <fullName evidence="4">H-NS family protein MvaT</fullName>
    </submittedName>
</protein>
<evidence type="ECO:0000256" key="1">
    <source>
        <dbReference type="SAM" id="Coils"/>
    </source>
</evidence>
<evidence type="ECO:0000256" key="2">
    <source>
        <dbReference type="SAM" id="MobiDB-lite"/>
    </source>
</evidence>
<dbReference type="Pfam" id="PF22055">
    <property type="entry name" value="MvaT_DBD"/>
    <property type="match status" value="1"/>
</dbReference>
<keyword evidence="1" id="KW-0175">Coiled coil</keyword>
<reference evidence="4 5" key="1">
    <citation type="submission" date="2019-03" db="EMBL/GenBank/DDBJ databases">
        <title>Genomic Encyclopedia of Type Strains, Phase III (KMG-III): the genomes of soil and plant-associated and newly described type strains.</title>
        <authorList>
            <person name="Whitman W."/>
        </authorList>
    </citation>
    <scope>NUCLEOTIDE SEQUENCE [LARGE SCALE GENOMIC DNA]</scope>
    <source>
        <strain evidence="4 5">CECT 5797</strain>
    </source>
</reference>
<evidence type="ECO:0000259" key="3">
    <source>
        <dbReference type="Pfam" id="PF22055"/>
    </source>
</evidence>
<evidence type="ECO:0000313" key="5">
    <source>
        <dbReference type="Proteomes" id="UP000295212"/>
    </source>
</evidence>
<proteinExistence type="predicted"/>
<feature type="coiled-coil region" evidence="1">
    <location>
        <begin position="7"/>
        <end position="34"/>
    </location>
</feature>
<accession>A0A4R6ZGK0</accession>
<comment type="caution">
    <text evidence="4">The sequence shown here is derived from an EMBL/GenBank/DDBJ whole genome shotgun (WGS) entry which is preliminary data.</text>
</comment>
<organism evidence="4 5">
    <name type="scientific">Halomonas ventosae</name>
    <dbReference type="NCBI Taxonomy" id="229007"/>
    <lineage>
        <taxon>Bacteria</taxon>
        <taxon>Pseudomonadati</taxon>
        <taxon>Pseudomonadota</taxon>
        <taxon>Gammaproteobacteria</taxon>
        <taxon>Oceanospirillales</taxon>
        <taxon>Halomonadaceae</taxon>
        <taxon>Halomonas</taxon>
    </lineage>
</organism>
<dbReference type="OrthoDB" id="6367018at2"/>
<sequence length="124" mass="14244">MSLLNTYVEKEQQLKQLQEELDRLKDDERLKAELDFKNHLETLMREFDKSAADVISLLNPTPTANKTSSSTKSTGRAKRKLKIYKNPNTGEVVETRGGNQKTLKAWKEEFGADTVESWLVRTED</sequence>
<dbReference type="NCBIfam" id="NF041859">
    <property type="entry name" value="silencer_MvaTU"/>
    <property type="match status" value="1"/>
</dbReference>
<dbReference type="CDD" id="cd16170">
    <property type="entry name" value="MvaT_DBD"/>
    <property type="match status" value="1"/>
</dbReference>
<dbReference type="AlphaFoldDB" id="A0A4R6ZGK0"/>
<gene>
    <name evidence="4" type="ORF">DFP85_11880</name>
</gene>
<name>A0A4R6ZGK0_9GAMM</name>
<dbReference type="EMBL" id="SNZJ01000018">
    <property type="protein sequence ID" value="TDR51298.1"/>
    <property type="molecule type" value="Genomic_DNA"/>
</dbReference>
<dbReference type="InterPro" id="IPR035616">
    <property type="entry name" value="MvaT_DBD"/>
</dbReference>
<feature type="domain" description="MvaT DNA-binding" evidence="3">
    <location>
        <begin position="82"/>
        <end position="118"/>
    </location>
</feature>
<dbReference type="Proteomes" id="UP000295212">
    <property type="component" value="Unassembled WGS sequence"/>
</dbReference>
<feature type="compositionally biased region" description="Low complexity" evidence="2">
    <location>
        <begin position="59"/>
        <end position="74"/>
    </location>
</feature>